<dbReference type="InterPro" id="IPR025671">
    <property type="entry name" value="HXXEE"/>
</dbReference>
<keyword evidence="1" id="KW-1133">Transmembrane helix</keyword>
<name>A0A1X7PCG4_9HYPH</name>
<feature type="transmembrane region" description="Helical" evidence="1">
    <location>
        <begin position="92"/>
        <end position="112"/>
    </location>
</feature>
<feature type="transmembrane region" description="Helical" evidence="1">
    <location>
        <begin position="173"/>
        <end position="198"/>
    </location>
</feature>
<keyword evidence="3" id="KW-1185">Reference proteome</keyword>
<accession>A0A1X7PCG4</accession>
<feature type="transmembrane region" description="Helical" evidence="1">
    <location>
        <begin position="119"/>
        <end position="139"/>
    </location>
</feature>
<organism evidence="2 3">
    <name type="scientific">Mesorhizobium australicum</name>
    <dbReference type="NCBI Taxonomy" id="536018"/>
    <lineage>
        <taxon>Bacteria</taxon>
        <taxon>Pseudomonadati</taxon>
        <taxon>Pseudomonadota</taxon>
        <taxon>Alphaproteobacteria</taxon>
        <taxon>Hyphomicrobiales</taxon>
        <taxon>Phyllobacteriaceae</taxon>
        <taxon>Mesorhizobium</taxon>
    </lineage>
</organism>
<evidence type="ECO:0000313" key="2">
    <source>
        <dbReference type="EMBL" id="SMH48778.1"/>
    </source>
</evidence>
<keyword evidence="1" id="KW-0812">Transmembrane</keyword>
<gene>
    <name evidence="2" type="ORF">SAMN02982922_3779</name>
</gene>
<dbReference type="Pfam" id="PF13787">
    <property type="entry name" value="HXXEE"/>
    <property type="match status" value="1"/>
</dbReference>
<protein>
    <recommendedName>
        <fullName evidence="4">HXXEE domain-containing protein</fullName>
    </recommendedName>
</protein>
<evidence type="ECO:0000256" key="1">
    <source>
        <dbReference type="SAM" id="Phobius"/>
    </source>
</evidence>
<feature type="transmembrane region" description="Helical" evidence="1">
    <location>
        <begin position="145"/>
        <end position="166"/>
    </location>
</feature>
<feature type="transmembrane region" description="Helical" evidence="1">
    <location>
        <begin position="204"/>
        <end position="227"/>
    </location>
</feature>
<evidence type="ECO:0008006" key="4">
    <source>
        <dbReference type="Google" id="ProtNLM"/>
    </source>
</evidence>
<keyword evidence="1" id="KW-0472">Membrane</keyword>
<feature type="transmembrane region" description="Helical" evidence="1">
    <location>
        <begin position="6"/>
        <end position="28"/>
    </location>
</feature>
<dbReference type="AlphaFoldDB" id="A0A1X7PCG4"/>
<reference evidence="2 3" key="1">
    <citation type="submission" date="2017-04" db="EMBL/GenBank/DDBJ databases">
        <authorList>
            <person name="Afonso C.L."/>
            <person name="Miller P.J."/>
            <person name="Scott M.A."/>
            <person name="Spackman E."/>
            <person name="Goraichik I."/>
            <person name="Dimitrov K.M."/>
            <person name="Suarez D.L."/>
            <person name="Swayne D.E."/>
        </authorList>
    </citation>
    <scope>NUCLEOTIDE SEQUENCE [LARGE SCALE GENOMIC DNA]</scope>
    <source>
        <strain evidence="2 3">B5P</strain>
    </source>
</reference>
<proteinExistence type="predicted"/>
<evidence type="ECO:0000313" key="3">
    <source>
        <dbReference type="Proteomes" id="UP000193083"/>
    </source>
</evidence>
<dbReference type="Proteomes" id="UP000193083">
    <property type="component" value="Unassembled WGS sequence"/>
</dbReference>
<dbReference type="RefSeq" id="WP_244561777.1">
    <property type="nucleotide sequence ID" value="NZ_FXBL01000004.1"/>
</dbReference>
<dbReference type="EMBL" id="FXBL01000004">
    <property type="protein sequence ID" value="SMH48778.1"/>
    <property type="molecule type" value="Genomic_DNA"/>
</dbReference>
<sequence length="238" mass="25721">MVPFSHLWPWIGLGLTLILLFGLIRGDLRGDRSVPRTRDIVWLTWAATAAYMLHQFEEHGIDAQGVHYAFRGALCATFGFADVAECRIPESFITAVNIPVVWIAGPVCALLGRRWPAIAFGYFGVLAANAIVHIAPAITGGGYNPGLLTSVLLFLPLSLWAMWVALRRPGLGVPAIAAMLLGGVIVHAVLFLSLRAYLDGKLGMYTLLAVQIINPAFLILVSGIVMARRSLRPAGRSP</sequence>